<reference evidence="1 2" key="1">
    <citation type="submission" date="2020-04" db="EMBL/GenBank/DDBJ databases">
        <authorList>
            <person name="Klaysubun C."/>
            <person name="Duangmal K."/>
            <person name="Lipun K."/>
        </authorList>
    </citation>
    <scope>NUCLEOTIDE SEQUENCE [LARGE SCALE GENOMIC DNA]</scope>
    <source>
        <strain evidence="1 2">DSM 45300</strain>
    </source>
</reference>
<gene>
    <name evidence="1" type="ORF">HF519_12530</name>
</gene>
<sequence length="154" mass="15844">MAPSGLLAAASLRDSAGIDAAAVLVAVDSSAGLIAELVALARDFAAIHLMRTEPARTKEAQLALRGAAPVITDRQTTAIAMTAALLSTLARAGLSPHAAQAVIIGAAQNPTWPLAVAAWLGEIISWNPDDSYYFPLPKPARRATIVLDVLGSPT</sequence>
<dbReference type="AlphaFoldDB" id="A0A848DI76"/>
<proteinExistence type="predicted"/>
<evidence type="ECO:0000313" key="2">
    <source>
        <dbReference type="Proteomes" id="UP000586918"/>
    </source>
</evidence>
<keyword evidence="2" id="KW-1185">Reference proteome</keyword>
<dbReference type="Proteomes" id="UP000586918">
    <property type="component" value="Unassembled WGS sequence"/>
</dbReference>
<comment type="caution">
    <text evidence="1">The sequence shown here is derived from an EMBL/GenBank/DDBJ whole genome shotgun (WGS) entry which is preliminary data.</text>
</comment>
<organism evidence="1 2">
    <name type="scientific">Pseudonocardia bannensis</name>
    <dbReference type="NCBI Taxonomy" id="630973"/>
    <lineage>
        <taxon>Bacteria</taxon>
        <taxon>Bacillati</taxon>
        <taxon>Actinomycetota</taxon>
        <taxon>Actinomycetes</taxon>
        <taxon>Pseudonocardiales</taxon>
        <taxon>Pseudonocardiaceae</taxon>
        <taxon>Pseudonocardia</taxon>
    </lineage>
</organism>
<evidence type="ECO:0000313" key="1">
    <source>
        <dbReference type="EMBL" id="NMH92382.1"/>
    </source>
</evidence>
<protein>
    <submittedName>
        <fullName evidence="1">Uncharacterized protein</fullName>
    </submittedName>
</protein>
<accession>A0A848DI76</accession>
<dbReference type="RefSeq" id="WP_169413085.1">
    <property type="nucleotide sequence ID" value="NZ_JAAXKZ010000037.1"/>
</dbReference>
<name>A0A848DI76_9PSEU</name>
<dbReference type="EMBL" id="JAAXKZ010000037">
    <property type="protein sequence ID" value="NMH92382.1"/>
    <property type="molecule type" value="Genomic_DNA"/>
</dbReference>